<dbReference type="EMBL" id="JBHRSF010000005">
    <property type="protein sequence ID" value="MFC2993951.1"/>
    <property type="molecule type" value="Genomic_DNA"/>
</dbReference>
<dbReference type="RefSeq" id="WP_107006924.1">
    <property type="nucleotide sequence ID" value="NZ_JBHRSF010000005.1"/>
</dbReference>
<evidence type="ECO:0000256" key="1">
    <source>
        <dbReference type="ARBA" id="ARBA00022481"/>
    </source>
</evidence>
<keyword evidence="6" id="KW-1185">Reference proteome</keyword>
<evidence type="ECO:0000313" key="5">
    <source>
        <dbReference type="Proteomes" id="UP000240957"/>
    </source>
</evidence>
<dbReference type="GO" id="GO:0015628">
    <property type="term" value="P:protein secretion by the type II secretion system"/>
    <property type="evidence" value="ECO:0007669"/>
    <property type="project" value="InterPro"/>
</dbReference>
<dbReference type="Pfam" id="PF16732">
    <property type="entry name" value="ComP_DUS"/>
    <property type="match status" value="1"/>
</dbReference>
<protein>
    <submittedName>
        <fullName evidence="4">Prepilin-type N-terminal cleavage/methylation domain-containing protein</fullName>
    </submittedName>
    <submittedName>
        <fullName evidence="3">Type IV pilin protein</fullName>
    </submittedName>
</protein>
<reference evidence="4 5" key="2">
    <citation type="submission" date="2018-08" db="EMBL/GenBank/DDBJ databases">
        <title>The draft genome of Acinetobacter sichuanensis strain WCHAc060041.</title>
        <authorList>
            <person name="Qin J."/>
            <person name="Feng Y."/>
            <person name="Zong Z."/>
        </authorList>
    </citation>
    <scope>NUCLEOTIDE SEQUENCE [LARGE SCALE GENOMIC DNA]</scope>
    <source>
        <strain evidence="4 5">WCHAc060041</strain>
    </source>
</reference>
<keyword evidence="2" id="KW-0472">Membrane</keyword>
<accession>A0A371YV30</accession>
<dbReference type="PANTHER" id="PTHR30093:SF47">
    <property type="entry name" value="TYPE IV PILUS NON-CORE MINOR PILIN PILE"/>
    <property type="match status" value="1"/>
</dbReference>
<keyword evidence="2" id="KW-1133">Transmembrane helix</keyword>
<evidence type="ECO:0000313" key="3">
    <source>
        <dbReference type="EMBL" id="MFC2993951.1"/>
    </source>
</evidence>
<dbReference type="SUPFAM" id="SSF54523">
    <property type="entry name" value="Pili subunits"/>
    <property type="match status" value="1"/>
</dbReference>
<dbReference type="GO" id="GO:0043683">
    <property type="term" value="P:type IV pilus assembly"/>
    <property type="evidence" value="ECO:0007669"/>
    <property type="project" value="InterPro"/>
</dbReference>
<gene>
    <name evidence="3" type="ORF">ACFODO_01440</name>
    <name evidence="4" type="ORF">C9E89_002830</name>
</gene>
<keyword evidence="1" id="KW-0488">Methylation</keyword>
<dbReference type="EMBL" id="PYIX02000002">
    <property type="protein sequence ID" value="RFC85330.1"/>
    <property type="molecule type" value="Genomic_DNA"/>
</dbReference>
<dbReference type="InterPro" id="IPR012902">
    <property type="entry name" value="N_methyl_site"/>
</dbReference>
<keyword evidence="2" id="KW-0812">Transmembrane</keyword>
<reference evidence="6" key="3">
    <citation type="journal article" date="2019" name="Int. J. Syst. Evol. Microbiol.">
        <title>The Global Catalogue of Microorganisms (GCM) 10K type strain sequencing project: providing services to taxonomists for standard genome sequencing and annotation.</title>
        <authorList>
            <consortium name="The Broad Institute Genomics Platform"/>
            <consortium name="The Broad Institute Genome Sequencing Center for Infectious Disease"/>
            <person name="Wu L."/>
            <person name="Ma J."/>
        </authorList>
    </citation>
    <scope>NUCLEOTIDE SEQUENCE [LARGE SCALE GENOMIC DNA]</scope>
    <source>
        <strain evidence="6">KCTC 62575</strain>
    </source>
</reference>
<dbReference type="InterPro" id="IPR000983">
    <property type="entry name" value="Bac_GSPG_pilin"/>
</dbReference>
<comment type="caution">
    <text evidence="4">The sequence shown here is derived from an EMBL/GenBank/DDBJ whole genome shotgun (WGS) entry which is preliminary data.</text>
</comment>
<dbReference type="NCBIfam" id="TIGR02532">
    <property type="entry name" value="IV_pilin_GFxxxE"/>
    <property type="match status" value="1"/>
</dbReference>
<evidence type="ECO:0000256" key="2">
    <source>
        <dbReference type="SAM" id="Phobius"/>
    </source>
</evidence>
<dbReference type="AlphaFoldDB" id="A0A371YV30"/>
<dbReference type="GO" id="GO:0015627">
    <property type="term" value="C:type II protein secretion system complex"/>
    <property type="evidence" value="ECO:0007669"/>
    <property type="project" value="InterPro"/>
</dbReference>
<sequence length="151" mass="16483">MKKNSSFQNGFTLIEVMVVVVIVAIFAAIAIPSYQEYARRAQAAQVQDQLQQIAIALDRYKTRNFNYQGFVLPVEMEVSPKGATGSAIRYNLSVATGVGHQSWVITALAEDTKSDNFLMSSTGIRCKNKAGNLIDVTKVSCGDKSVGGEEW</sequence>
<dbReference type="PRINTS" id="PR00813">
    <property type="entry name" value="BCTERIALGSPG"/>
</dbReference>
<dbReference type="Pfam" id="PF07963">
    <property type="entry name" value="N_methyl"/>
    <property type="match status" value="1"/>
</dbReference>
<dbReference type="PANTHER" id="PTHR30093">
    <property type="entry name" value="GENERAL SECRETION PATHWAY PROTEIN G"/>
    <property type="match status" value="1"/>
</dbReference>
<dbReference type="InterPro" id="IPR045584">
    <property type="entry name" value="Pilin-like"/>
</dbReference>
<feature type="transmembrane region" description="Helical" evidence="2">
    <location>
        <begin position="12"/>
        <end position="31"/>
    </location>
</feature>
<evidence type="ECO:0000313" key="6">
    <source>
        <dbReference type="Proteomes" id="UP001595455"/>
    </source>
</evidence>
<evidence type="ECO:0000313" key="4">
    <source>
        <dbReference type="EMBL" id="RFC85330.1"/>
    </source>
</evidence>
<dbReference type="Gene3D" id="3.30.700.10">
    <property type="entry name" value="Glycoprotein, Type 4 Pilin"/>
    <property type="match status" value="1"/>
</dbReference>
<dbReference type="InterPro" id="IPR031982">
    <property type="entry name" value="PilE-like"/>
</dbReference>
<proteinExistence type="predicted"/>
<reference evidence="3" key="1">
    <citation type="journal article" date="2014" name="Int. J. Syst. Evol. Microbiol.">
        <title>Complete genome of a new Firmicutes species belonging to the dominant human colonic microbiota ('Ruminococcus bicirculans') reveals two chromosomes and a selective capacity to utilize plant glucans.</title>
        <authorList>
            <consortium name="NISC Comparative Sequencing Program"/>
            <person name="Wegmann U."/>
            <person name="Louis P."/>
            <person name="Goesmann A."/>
            <person name="Henrissat B."/>
            <person name="Duncan S.H."/>
            <person name="Flint H.J."/>
        </authorList>
    </citation>
    <scope>NUCLEOTIDE SEQUENCE</scope>
    <source>
        <strain evidence="3">KCTC 62575</strain>
    </source>
</reference>
<dbReference type="OrthoDB" id="6713246at2"/>
<reference evidence="3" key="4">
    <citation type="submission" date="2024-09" db="EMBL/GenBank/DDBJ databases">
        <authorList>
            <person name="Sun Q."/>
            <person name="Mori K."/>
        </authorList>
    </citation>
    <scope>NUCLEOTIDE SEQUENCE</scope>
    <source>
        <strain evidence="3">KCTC 62575</strain>
    </source>
</reference>
<organism evidence="4 5">
    <name type="scientific">Acinetobacter sichuanensis</name>
    <dbReference type="NCBI Taxonomy" id="2136183"/>
    <lineage>
        <taxon>Bacteria</taxon>
        <taxon>Pseudomonadati</taxon>
        <taxon>Pseudomonadota</taxon>
        <taxon>Gammaproteobacteria</taxon>
        <taxon>Moraxellales</taxon>
        <taxon>Moraxellaceae</taxon>
        <taxon>Acinetobacter</taxon>
    </lineage>
</organism>
<dbReference type="Proteomes" id="UP001595455">
    <property type="component" value="Unassembled WGS sequence"/>
</dbReference>
<dbReference type="Proteomes" id="UP000240957">
    <property type="component" value="Unassembled WGS sequence"/>
</dbReference>
<name>A0A371YV30_9GAMM</name>